<evidence type="ECO:0000313" key="1">
    <source>
        <dbReference type="EMBL" id="PPS15774.1"/>
    </source>
</evidence>
<dbReference type="AlphaFoldDB" id="A0A2P5YJN0"/>
<reference evidence="1 2" key="1">
    <citation type="submission" date="2015-01" db="EMBL/GenBank/DDBJ databases">
        <title>Genome of allotetraploid Gossypium barbadense reveals genomic plasticity and fiber elongation in cotton evolution.</title>
        <authorList>
            <person name="Chen X."/>
            <person name="Liu X."/>
            <person name="Zhao B."/>
            <person name="Zheng H."/>
            <person name="Hu Y."/>
            <person name="Lu G."/>
            <person name="Yang C."/>
            <person name="Chen J."/>
            <person name="Shan C."/>
            <person name="Zhang L."/>
            <person name="Zhou Y."/>
            <person name="Wang L."/>
            <person name="Guo W."/>
            <person name="Bai Y."/>
            <person name="Ruan J."/>
            <person name="Shangguan X."/>
            <person name="Mao Y."/>
            <person name="Jiang J."/>
            <person name="Zhu Y."/>
            <person name="Lei J."/>
            <person name="Kang H."/>
            <person name="Chen S."/>
            <person name="He X."/>
            <person name="Wang R."/>
            <person name="Wang Y."/>
            <person name="Chen J."/>
            <person name="Wang L."/>
            <person name="Yu S."/>
            <person name="Wang B."/>
            <person name="Wei J."/>
            <person name="Song S."/>
            <person name="Lu X."/>
            <person name="Gao Z."/>
            <person name="Gu W."/>
            <person name="Deng X."/>
            <person name="Ma D."/>
            <person name="Wang S."/>
            <person name="Liang W."/>
            <person name="Fang L."/>
            <person name="Cai C."/>
            <person name="Zhu X."/>
            <person name="Zhou B."/>
            <person name="Zhang Y."/>
            <person name="Chen Z."/>
            <person name="Xu S."/>
            <person name="Zhu R."/>
            <person name="Wang S."/>
            <person name="Zhang T."/>
            <person name="Zhao G."/>
        </authorList>
    </citation>
    <scope>NUCLEOTIDE SEQUENCE [LARGE SCALE GENOMIC DNA]</scope>
    <source>
        <strain evidence="2">cv. Xinhai21</strain>
        <tissue evidence="1">Leaf</tissue>
    </source>
</reference>
<protein>
    <submittedName>
        <fullName evidence="1">Uncharacterized protein</fullName>
    </submittedName>
</protein>
<gene>
    <name evidence="1" type="ORF">GOBAR_AA04804</name>
</gene>
<dbReference type="EMBL" id="KZ663106">
    <property type="protein sequence ID" value="PPS15774.1"/>
    <property type="molecule type" value="Genomic_DNA"/>
</dbReference>
<dbReference type="OrthoDB" id="10294426at2759"/>
<sequence length="143" mass="15962">MISALTVVPRLEGRPEIAVLDGHERDGRIDGAPIPDNITISGNSQQEMPDNYVNGAFVYDVGDGFIWIVFWTKNNQVSTKIFIRYNDSTEPNNSILWHQVVNNLHPRLSEDCAFGYTARARIEPNANGQVLTANISRVSSVFD</sequence>
<dbReference type="Proteomes" id="UP000239757">
    <property type="component" value="Unassembled WGS sequence"/>
</dbReference>
<accession>A0A2P5YJN0</accession>
<evidence type="ECO:0000313" key="2">
    <source>
        <dbReference type="Proteomes" id="UP000239757"/>
    </source>
</evidence>
<proteinExistence type="predicted"/>
<name>A0A2P5YJN0_GOSBA</name>
<organism evidence="1 2">
    <name type="scientific">Gossypium barbadense</name>
    <name type="common">Sea Island cotton</name>
    <name type="synonym">Hibiscus barbadensis</name>
    <dbReference type="NCBI Taxonomy" id="3634"/>
    <lineage>
        <taxon>Eukaryota</taxon>
        <taxon>Viridiplantae</taxon>
        <taxon>Streptophyta</taxon>
        <taxon>Embryophyta</taxon>
        <taxon>Tracheophyta</taxon>
        <taxon>Spermatophyta</taxon>
        <taxon>Magnoliopsida</taxon>
        <taxon>eudicotyledons</taxon>
        <taxon>Gunneridae</taxon>
        <taxon>Pentapetalae</taxon>
        <taxon>rosids</taxon>
        <taxon>malvids</taxon>
        <taxon>Malvales</taxon>
        <taxon>Malvaceae</taxon>
        <taxon>Malvoideae</taxon>
        <taxon>Gossypium</taxon>
    </lineage>
</organism>